<dbReference type="SUPFAM" id="SSF55961">
    <property type="entry name" value="Bet v1-like"/>
    <property type="match status" value="1"/>
</dbReference>
<sequence length="195" mass="21631">MKILKYIAIIIAVLIIGFLLLGLLKPEVSYDSEIVADKPLPEAWAVAQDEAKMAEWLPGFQKVERVSGTPGTVGAVSDVYFITDGEEMVIRETITNIVPNETIEMTFTSDFMDMDYKLSMAPMDGKTKITSNTTTVGNGILAKSMMAMAGSSIKAQEETNLENLKKAIEQNTKDYFPVEQTMKEDEMTVENEEIN</sequence>
<evidence type="ECO:0000256" key="1">
    <source>
        <dbReference type="SAM" id="Phobius"/>
    </source>
</evidence>
<dbReference type="RefSeq" id="WP_155089758.1">
    <property type="nucleotide sequence ID" value="NZ_WJYA01000007.1"/>
</dbReference>
<dbReference type="Proteomes" id="UP000447545">
    <property type="component" value="Unassembled WGS sequence"/>
</dbReference>
<dbReference type="Gene3D" id="3.30.530.20">
    <property type="match status" value="1"/>
</dbReference>
<gene>
    <name evidence="2" type="ORF">F1003_12445</name>
</gene>
<dbReference type="InterPro" id="IPR019587">
    <property type="entry name" value="Polyketide_cyclase/dehydratase"/>
</dbReference>
<evidence type="ECO:0000313" key="2">
    <source>
        <dbReference type="EMBL" id="MTE27744.1"/>
    </source>
</evidence>
<comment type="caution">
    <text evidence="2">The sequence shown here is derived from an EMBL/GenBank/DDBJ whole genome shotgun (WGS) entry which is preliminary data.</text>
</comment>
<reference evidence="2 3" key="1">
    <citation type="submission" date="2019-11" db="EMBL/GenBank/DDBJ databases">
        <title>Winogradskyella ouciana sp. nov., isolated from the hadal seawater of the Mariana Trench.</title>
        <authorList>
            <person name="Liu R."/>
        </authorList>
    </citation>
    <scope>NUCLEOTIDE SEQUENCE [LARGE SCALE GENOMIC DNA]</scope>
    <source>
        <strain evidence="2 3">ZXX205</strain>
    </source>
</reference>
<organism evidence="2 3">
    <name type="scientific">Winogradskyella ouciana</name>
    <dbReference type="NCBI Taxonomy" id="2608631"/>
    <lineage>
        <taxon>Bacteria</taxon>
        <taxon>Pseudomonadati</taxon>
        <taxon>Bacteroidota</taxon>
        <taxon>Flavobacteriia</taxon>
        <taxon>Flavobacteriales</taxon>
        <taxon>Flavobacteriaceae</taxon>
        <taxon>Winogradskyella</taxon>
    </lineage>
</organism>
<dbReference type="EMBL" id="WJYA01000007">
    <property type="protein sequence ID" value="MTE27744.1"/>
    <property type="molecule type" value="Genomic_DNA"/>
</dbReference>
<keyword evidence="1" id="KW-1133">Transmembrane helix</keyword>
<dbReference type="CDD" id="cd07812">
    <property type="entry name" value="SRPBCC"/>
    <property type="match status" value="1"/>
</dbReference>
<protein>
    <recommendedName>
        <fullName evidence="4">Polyketide cyclase / dehydrase and lipid transport</fullName>
    </recommendedName>
</protein>
<keyword evidence="3" id="KW-1185">Reference proteome</keyword>
<accession>A0A7K1GGX6</accession>
<keyword evidence="1" id="KW-0472">Membrane</keyword>
<keyword evidence="1" id="KW-0812">Transmembrane</keyword>
<dbReference type="AlphaFoldDB" id="A0A7K1GGX6"/>
<evidence type="ECO:0000313" key="3">
    <source>
        <dbReference type="Proteomes" id="UP000447545"/>
    </source>
</evidence>
<proteinExistence type="predicted"/>
<evidence type="ECO:0008006" key="4">
    <source>
        <dbReference type="Google" id="ProtNLM"/>
    </source>
</evidence>
<dbReference type="InterPro" id="IPR023393">
    <property type="entry name" value="START-like_dom_sf"/>
</dbReference>
<name>A0A7K1GGX6_9FLAO</name>
<feature type="transmembrane region" description="Helical" evidence="1">
    <location>
        <begin position="6"/>
        <end position="24"/>
    </location>
</feature>
<dbReference type="Pfam" id="PF10604">
    <property type="entry name" value="Polyketide_cyc2"/>
    <property type="match status" value="1"/>
</dbReference>